<evidence type="ECO:0000313" key="3">
    <source>
        <dbReference type="WBParaSite" id="GPUH_0001118801-mRNA-1"/>
    </source>
</evidence>
<keyword evidence="2" id="KW-1185">Reference proteome</keyword>
<evidence type="ECO:0000313" key="1">
    <source>
        <dbReference type="EMBL" id="VDN18437.1"/>
    </source>
</evidence>
<gene>
    <name evidence="1" type="ORF">GPUH_LOCUS11175</name>
</gene>
<name>A0A183DR34_9BILA</name>
<reference evidence="1 2" key="2">
    <citation type="submission" date="2018-11" db="EMBL/GenBank/DDBJ databases">
        <authorList>
            <consortium name="Pathogen Informatics"/>
        </authorList>
    </citation>
    <scope>NUCLEOTIDE SEQUENCE [LARGE SCALE GENOMIC DNA]</scope>
</reference>
<dbReference type="AlphaFoldDB" id="A0A183DR34"/>
<proteinExistence type="predicted"/>
<dbReference type="EMBL" id="UYRT01078396">
    <property type="protein sequence ID" value="VDN18437.1"/>
    <property type="molecule type" value="Genomic_DNA"/>
</dbReference>
<evidence type="ECO:0000313" key="2">
    <source>
        <dbReference type="Proteomes" id="UP000271098"/>
    </source>
</evidence>
<dbReference type="Proteomes" id="UP000271098">
    <property type="component" value="Unassembled WGS sequence"/>
</dbReference>
<sequence length="113" mass="13113">MIWKQPIFSPETLRKFEDILNEHERQYNNNNTVWLVNTVSWNLMRLFQREIEQAEQKVLPLLPIIPYDSEPSAIALSSTEEPAGTLAPVAGTSGLLVLPPPWQVQRYAREERR</sequence>
<accession>A0A183DR34</accession>
<reference evidence="3" key="1">
    <citation type="submission" date="2016-06" db="UniProtKB">
        <authorList>
            <consortium name="WormBaseParasite"/>
        </authorList>
    </citation>
    <scope>IDENTIFICATION</scope>
</reference>
<protein>
    <submittedName>
        <fullName evidence="3">Inner membrane protein</fullName>
    </submittedName>
</protein>
<dbReference type="WBParaSite" id="GPUH_0001118801-mRNA-1">
    <property type="protein sequence ID" value="GPUH_0001118801-mRNA-1"/>
    <property type="gene ID" value="GPUH_0001118801"/>
</dbReference>
<organism evidence="3">
    <name type="scientific">Gongylonema pulchrum</name>
    <dbReference type="NCBI Taxonomy" id="637853"/>
    <lineage>
        <taxon>Eukaryota</taxon>
        <taxon>Metazoa</taxon>
        <taxon>Ecdysozoa</taxon>
        <taxon>Nematoda</taxon>
        <taxon>Chromadorea</taxon>
        <taxon>Rhabditida</taxon>
        <taxon>Spirurina</taxon>
        <taxon>Spiruromorpha</taxon>
        <taxon>Spiruroidea</taxon>
        <taxon>Gongylonematidae</taxon>
        <taxon>Gongylonema</taxon>
    </lineage>
</organism>